<evidence type="ECO:0000256" key="1">
    <source>
        <dbReference type="ARBA" id="ARBA00004496"/>
    </source>
</evidence>
<protein>
    <recommendedName>
        <fullName evidence="6">Ribosomal RNA-processing protein 42</fullName>
    </recommendedName>
</protein>
<keyword evidence="9" id="KW-1185">Reference proteome</keyword>
<dbReference type="GO" id="GO:0034476">
    <property type="term" value="P:U5 snRNA 3'-end processing"/>
    <property type="evidence" value="ECO:0007669"/>
    <property type="project" value="TreeGrafter"/>
</dbReference>
<dbReference type="SUPFAM" id="SSF55666">
    <property type="entry name" value="Ribonuclease PH domain 2-like"/>
    <property type="match status" value="1"/>
</dbReference>
<reference evidence="10" key="1">
    <citation type="submission" date="2022-11" db="UniProtKB">
        <authorList>
            <consortium name="WormBaseParasite"/>
        </authorList>
    </citation>
    <scope>IDENTIFICATION</scope>
</reference>
<comment type="similarity">
    <text evidence="3">Belongs to the RNase PH family.</text>
</comment>
<organism evidence="9 10">
    <name type="scientific">Romanomermis culicivorax</name>
    <name type="common">Nematode worm</name>
    <dbReference type="NCBI Taxonomy" id="13658"/>
    <lineage>
        <taxon>Eukaryota</taxon>
        <taxon>Metazoa</taxon>
        <taxon>Ecdysozoa</taxon>
        <taxon>Nematoda</taxon>
        <taxon>Enoplea</taxon>
        <taxon>Dorylaimia</taxon>
        <taxon>Mermithida</taxon>
        <taxon>Mermithoidea</taxon>
        <taxon>Mermithidae</taxon>
        <taxon>Romanomermis</taxon>
    </lineage>
</organism>
<dbReference type="WBParaSite" id="nRc.2.0.1.t21412-RA">
    <property type="protein sequence ID" value="nRc.2.0.1.t21412-RA"/>
    <property type="gene ID" value="nRc.2.0.1.g21412"/>
</dbReference>
<dbReference type="PANTHER" id="PTHR11097:SF8">
    <property type="entry name" value="EXOSOME COMPLEX COMPONENT RRP42"/>
    <property type="match status" value="1"/>
</dbReference>
<dbReference type="GO" id="GO:0071028">
    <property type="term" value="P:nuclear mRNA surveillance"/>
    <property type="evidence" value="ECO:0007669"/>
    <property type="project" value="TreeGrafter"/>
</dbReference>
<proteinExistence type="inferred from homology"/>
<evidence type="ECO:0000256" key="5">
    <source>
        <dbReference type="ARBA" id="ARBA00022835"/>
    </source>
</evidence>
<dbReference type="CDD" id="cd11367">
    <property type="entry name" value="RNase_PH_RRP42"/>
    <property type="match status" value="1"/>
</dbReference>
<evidence type="ECO:0000313" key="9">
    <source>
        <dbReference type="Proteomes" id="UP000887565"/>
    </source>
</evidence>
<dbReference type="OMA" id="YNTRIPK"/>
<evidence type="ECO:0000256" key="6">
    <source>
        <dbReference type="ARBA" id="ARBA00042523"/>
    </source>
</evidence>
<dbReference type="GO" id="GO:0000467">
    <property type="term" value="P:exonucleolytic trimming to generate mature 3'-end of 5.8S rRNA from tricistronic rRNA transcript (SSU-rRNA, 5.8S rRNA, LSU-rRNA)"/>
    <property type="evidence" value="ECO:0007669"/>
    <property type="project" value="TreeGrafter"/>
</dbReference>
<dbReference type="InterPro" id="IPR015847">
    <property type="entry name" value="ExoRNase_PH_dom2"/>
</dbReference>
<feature type="domain" description="Exoribonuclease phosphorolytic" evidence="8">
    <location>
        <begin position="203"/>
        <end position="266"/>
    </location>
</feature>
<accession>A0A915J4L9</accession>
<dbReference type="GO" id="GO:0005730">
    <property type="term" value="C:nucleolus"/>
    <property type="evidence" value="ECO:0007669"/>
    <property type="project" value="UniProtKB-SubCell"/>
</dbReference>
<evidence type="ECO:0000259" key="7">
    <source>
        <dbReference type="Pfam" id="PF01138"/>
    </source>
</evidence>
<dbReference type="GO" id="GO:0071038">
    <property type="term" value="P:TRAMP-dependent tRNA surveillance pathway"/>
    <property type="evidence" value="ECO:0007669"/>
    <property type="project" value="TreeGrafter"/>
</dbReference>
<dbReference type="Proteomes" id="UP000887565">
    <property type="component" value="Unplaced"/>
</dbReference>
<name>A0A915J4L9_ROMCU</name>
<dbReference type="InterPro" id="IPR036345">
    <property type="entry name" value="ExoRNase_PH_dom2_sf"/>
</dbReference>
<dbReference type="GO" id="GO:0034473">
    <property type="term" value="P:U1 snRNA 3'-end processing"/>
    <property type="evidence" value="ECO:0007669"/>
    <property type="project" value="TreeGrafter"/>
</dbReference>
<evidence type="ECO:0000256" key="2">
    <source>
        <dbReference type="ARBA" id="ARBA00004604"/>
    </source>
</evidence>
<dbReference type="GO" id="GO:0071035">
    <property type="term" value="P:nuclear polyadenylation-dependent rRNA catabolic process"/>
    <property type="evidence" value="ECO:0007669"/>
    <property type="project" value="TreeGrafter"/>
</dbReference>
<dbReference type="GO" id="GO:0035925">
    <property type="term" value="F:mRNA 3'-UTR AU-rich region binding"/>
    <property type="evidence" value="ECO:0007669"/>
    <property type="project" value="TreeGrafter"/>
</dbReference>
<sequence length="300" mass="33203">MDLKLSEAEKIFIQHGVESNFRNDGRNNEDYRPILIETDVVQNANGSARVLLGQTDILVGVKAEIDVPEAARPKTGRIKFFVDCSANASPEFEGRGGESFANEISEALYSAYNNKYTEEAILKKLLLLENQLCWLLYVDVVVLECQGGNAFDCASLAVKCALYDLKIPKATVSYNENGRADVELTSKNDDYDDIWRLDVRSAPILLTSGKLGRATLLLDATREEEACLKSTLILGVLGQEPKEAKITLMKQLSGGTLDPESLTEMTERVLLIGCKLNDGLLEKLRIEELGEKPKIRGFLL</sequence>
<dbReference type="Gene3D" id="3.30.230.70">
    <property type="entry name" value="GHMP Kinase, N-terminal domain"/>
    <property type="match status" value="1"/>
</dbReference>
<dbReference type="GO" id="GO:0034475">
    <property type="term" value="P:U4 snRNA 3'-end processing"/>
    <property type="evidence" value="ECO:0007669"/>
    <property type="project" value="TreeGrafter"/>
</dbReference>
<dbReference type="GO" id="GO:0016075">
    <property type="term" value="P:rRNA catabolic process"/>
    <property type="evidence" value="ECO:0007669"/>
    <property type="project" value="TreeGrafter"/>
</dbReference>
<keyword evidence="4" id="KW-0963">Cytoplasm</keyword>
<evidence type="ECO:0000259" key="8">
    <source>
        <dbReference type="Pfam" id="PF03725"/>
    </source>
</evidence>
<dbReference type="Pfam" id="PF01138">
    <property type="entry name" value="RNase_PH"/>
    <property type="match status" value="1"/>
</dbReference>
<dbReference type="InterPro" id="IPR027408">
    <property type="entry name" value="PNPase/RNase_PH_dom_sf"/>
</dbReference>
<dbReference type="InterPro" id="IPR001247">
    <property type="entry name" value="ExoRNase_PH_dom1"/>
</dbReference>
<feature type="domain" description="Exoribonuclease phosphorolytic" evidence="7">
    <location>
        <begin position="31"/>
        <end position="168"/>
    </location>
</feature>
<dbReference type="Pfam" id="PF03725">
    <property type="entry name" value="RNase_PH_C"/>
    <property type="match status" value="1"/>
</dbReference>
<comment type="subcellular location">
    <subcellularLocation>
        <location evidence="1">Cytoplasm</location>
    </subcellularLocation>
    <subcellularLocation>
        <location evidence="2">Nucleus</location>
        <location evidence="2">Nucleolus</location>
    </subcellularLocation>
</comment>
<dbReference type="AlphaFoldDB" id="A0A915J4L9"/>
<keyword evidence="5" id="KW-0271">Exosome</keyword>
<dbReference type="InterPro" id="IPR020568">
    <property type="entry name" value="Ribosomal_Su5_D2-typ_SF"/>
</dbReference>
<dbReference type="InterPro" id="IPR050590">
    <property type="entry name" value="Exosome_comp_Rrp42_subfam"/>
</dbReference>
<dbReference type="PANTHER" id="PTHR11097">
    <property type="entry name" value="EXOSOME COMPLEX EXONUCLEASE RIBOSOMAL RNA PROCESSING PROTEIN"/>
    <property type="match status" value="1"/>
</dbReference>
<dbReference type="GO" id="GO:0000176">
    <property type="term" value="C:nuclear exosome (RNase complex)"/>
    <property type="evidence" value="ECO:0007669"/>
    <property type="project" value="TreeGrafter"/>
</dbReference>
<evidence type="ECO:0000313" key="10">
    <source>
        <dbReference type="WBParaSite" id="nRc.2.0.1.t21412-RA"/>
    </source>
</evidence>
<dbReference type="SUPFAM" id="SSF54211">
    <property type="entry name" value="Ribosomal protein S5 domain 2-like"/>
    <property type="match status" value="1"/>
</dbReference>
<evidence type="ECO:0000256" key="4">
    <source>
        <dbReference type="ARBA" id="ARBA00022490"/>
    </source>
</evidence>
<evidence type="ECO:0000256" key="3">
    <source>
        <dbReference type="ARBA" id="ARBA00006678"/>
    </source>
</evidence>
<dbReference type="GO" id="GO:0000177">
    <property type="term" value="C:cytoplasmic exosome (RNase complex)"/>
    <property type="evidence" value="ECO:0007669"/>
    <property type="project" value="TreeGrafter"/>
</dbReference>